<evidence type="ECO:0000313" key="5">
    <source>
        <dbReference type="Proteomes" id="UP000651977"/>
    </source>
</evidence>
<keyword evidence="2" id="KW-0812">Transmembrane</keyword>
<dbReference type="Gene3D" id="2.40.30.170">
    <property type="match status" value="1"/>
</dbReference>
<accession>A0ABQ1I201</accession>
<organism evidence="4 5">
    <name type="scientific">Agarivorans gilvus</name>
    <dbReference type="NCBI Taxonomy" id="680279"/>
    <lineage>
        <taxon>Bacteria</taxon>
        <taxon>Pseudomonadati</taxon>
        <taxon>Pseudomonadota</taxon>
        <taxon>Gammaproteobacteria</taxon>
        <taxon>Alteromonadales</taxon>
        <taxon>Alteromonadaceae</taxon>
        <taxon>Agarivorans</taxon>
    </lineage>
</organism>
<sequence length="369" mass="40238">MSAKLGRFFAARPYILSIVIIALVTIWMFSGQYSQAEAETETQSHNESPHKLTRVQVQRYHAQQIERSLQLYGQTEAKRQSVISAEVAGRLLEFLVAEGRPITKGQALARLDIQDRRAQLGRAEALLEQRRIEYAGVNALSKQGFQGKARLAEAKAALVDAESMVKSLNLAIDNTLVLAPYSGIFEENIVEAGAYLGIGDPILRLADTQQLLVRTDVSERDVALLELGRKAYVSLVTGQLLEGRVEFIASVANANTRTFKVEVLLDNAEQKLKAGVSASVRFPLETVEAIKVSPAVLALDEQGQLGVKTVVDGRVKFVAARLVRSEPDGAWLSGFSGDVDVIVLGQGFVKAGEQVEALTKADIEQQRAL</sequence>
<gene>
    <name evidence="4" type="ORF">GCM10007414_22270</name>
</gene>
<evidence type="ECO:0000259" key="3">
    <source>
        <dbReference type="Pfam" id="PF25954"/>
    </source>
</evidence>
<dbReference type="Proteomes" id="UP000651977">
    <property type="component" value="Unassembled WGS sequence"/>
</dbReference>
<evidence type="ECO:0000256" key="2">
    <source>
        <dbReference type="SAM" id="Phobius"/>
    </source>
</evidence>
<comment type="caution">
    <text evidence="4">The sequence shown here is derived from an EMBL/GenBank/DDBJ whole genome shotgun (WGS) entry which is preliminary data.</text>
</comment>
<reference evidence="5" key="1">
    <citation type="journal article" date="2019" name="Int. J. Syst. Evol. Microbiol.">
        <title>The Global Catalogue of Microorganisms (GCM) 10K type strain sequencing project: providing services to taxonomists for standard genome sequencing and annotation.</title>
        <authorList>
            <consortium name="The Broad Institute Genomics Platform"/>
            <consortium name="The Broad Institute Genome Sequencing Center for Infectious Disease"/>
            <person name="Wu L."/>
            <person name="Ma J."/>
        </authorList>
    </citation>
    <scope>NUCLEOTIDE SEQUENCE [LARGE SCALE GENOMIC DNA]</scope>
    <source>
        <strain evidence="5">CGMCC 1.10131</strain>
    </source>
</reference>
<dbReference type="PANTHER" id="PTHR30469:SF29">
    <property type="entry name" value="BLR2860 PROTEIN"/>
    <property type="match status" value="1"/>
</dbReference>
<keyword evidence="2" id="KW-1133">Transmembrane helix</keyword>
<dbReference type="PANTHER" id="PTHR30469">
    <property type="entry name" value="MULTIDRUG RESISTANCE PROTEIN MDTA"/>
    <property type="match status" value="1"/>
</dbReference>
<protein>
    <submittedName>
        <fullName evidence="4">Hemolysin D</fullName>
    </submittedName>
</protein>
<proteinExistence type="inferred from homology"/>
<dbReference type="NCBIfam" id="TIGR01730">
    <property type="entry name" value="RND_mfp"/>
    <property type="match status" value="1"/>
</dbReference>
<dbReference type="InterPro" id="IPR058792">
    <property type="entry name" value="Beta-barrel_RND_2"/>
</dbReference>
<feature type="domain" description="CusB-like beta-barrel" evidence="3">
    <location>
        <begin position="214"/>
        <end position="282"/>
    </location>
</feature>
<feature type="transmembrane region" description="Helical" evidence="2">
    <location>
        <begin position="12"/>
        <end position="30"/>
    </location>
</feature>
<dbReference type="InterPro" id="IPR006143">
    <property type="entry name" value="RND_pump_MFP"/>
</dbReference>
<dbReference type="RefSeq" id="WP_055734125.1">
    <property type="nucleotide sequence ID" value="NZ_BMDY01000012.1"/>
</dbReference>
<comment type="similarity">
    <text evidence="1">Belongs to the membrane fusion protein (MFP) (TC 8.A.1) family.</text>
</comment>
<name>A0ABQ1I201_9ALTE</name>
<keyword evidence="2" id="KW-0472">Membrane</keyword>
<dbReference type="EMBL" id="BMDY01000012">
    <property type="protein sequence ID" value="GGB08364.1"/>
    <property type="molecule type" value="Genomic_DNA"/>
</dbReference>
<dbReference type="Gene3D" id="2.40.50.100">
    <property type="match status" value="1"/>
</dbReference>
<evidence type="ECO:0000313" key="4">
    <source>
        <dbReference type="EMBL" id="GGB08364.1"/>
    </source>
</evidence>
<keyword evidence="5" id="KW-1185">Reference proteome</keyword>
<evidence type="ECO:0000256" key="1">
    <source>
        <dbReference type="ARBA" id="ARBA00009477"/>
    </source>
</evidence>
<dbReference type="Pfam" id="PF25954">
    <property type="entry name" value="Beta-barrel_RND_2"/>
    <property type="match status" value="1"/>
</dbReference>
<dbReference type="SUPFAM" id="SSF111369">
    <property type="entry name" value="HlyD-like secretion proteins"/>
    <property type="match status" value="1"/>
</dbReference>